<dbReference type="Proteomes" id="UP000828924">
    <property type="component" value="Chromosome"/>
</dbReference>
<proteinExistence type="predicted"/>
<dbReference type="EMBL" id="CP071872">
    <property type="protein sequence ID" value="UNM10881.1"/>
    <property type="molecule type" value="Genomic_DNA"/>
</dbReference>
<keyword evidence="1" id="KW-0472">Membrane</keyword>
<evidence type="ECO:0000313" key="3">
    <source>
        <dbReference type="Proteomes" id="UP000828924"/>
    </source>
</evidence>
<accession>A0ABY3WK42</accession>
<gene>
    <name evidence="2" type="ORF">J4032_04525</name>
</gene>
<evidence type="ECO:0000313" key="2">
    <source>
        <dbReference type="EMBL" id="UNM10881.1"/>
    </source>
</evidence>
<keyword evidence="1" id="KW-0812">Transmembrane</keyword>
<feature type="transmembrane region" description="Helical" evidence="1">
    <location>
        <begin position="93"/>
        <end position="114"/>
    </location>
</feature>
<keyword evidence="1" id="KW-1133">Transmembrane helix</keyword>
<organism evidence="2 3">
    <name type="scientific">Streptomyces formicae</name>
    <dbReference type="NCBI Taxonomy" id="1616117"/>
    <lineage>
        <taxon>Bacteria</taxon>
        <taxon>Bacillati</taxon>
        <taxon>Actinomycetota</taxon>
        <taxon>Actinomycetes</taxon>
        <taxon>Kitasatosporales</taxon>
        <taxon>Streptomycetaceae</taxon>
        <taxon>Streptomyces</taxon>
    </lineage>
</organism>
<evidence type="ECO:0000256" key="1">
    <source>
        <dbReference type="SAM" id="Phobius"/>
    </source>
</evidence>
<sequence length="161" mass="17290">MNQPNPYPDGGDYQWGPAQPPHPYGNAFGYGWPQAPDAPLAPMGAGPGVPLLAIGDITVLQDSIVTPNGTLPLKGAVWNAVDMSRTEERIPTHAVVLAVVFSLLCLVGLFFLLMKEKRTTGFIQISVTSGGRHHTTMIPATGPETLHWVMGQINYARSLSM</sequence>
<dbReference type="RefSeq" id="WP_242329418.1">
    <property type="nucleotide sequence ID" value="NZ_CP071872.1"/>
</dbReference>
<protein>
    <submittedName>
        <fullName evidence="2">Uncharacterized protein</fullName>
    </submittedName>
</protein>
<reference evidence="2 3" key="1">
    <citation type="submission" date="2021-03" db="EMBL/GenBank/DDBJ databases">
        <title>Complete genome of Streptomyces formicae strain 1H-GS9 (DSM 100524).</title>
        <authorList>
            <person name="Atanasov K.E."/>
            <person name="Altabella T."/>
            <person name="Ferrer A."/>
        </authorList>
    </citation>
    <scope>NUCLEOTIDE SEQUENCE [LARGE SCALE GENOMIC DNA]</scope>
    <source>
        <strain evidence="2 3">1H-GS9</strain>
    </source>
</reference>
<keyword evidence="3" id="KW-1185">Reference proteome</keyword>
<name>A0ABY3WK42_9ACTN</name>